<gene>
    <name evidence="8" type="ORF">A2966_04330</name>
</gene>
<keyword evidence="2" id="KW-0699">rRNA-binding</keyword>
<evidence type="ECO:0000256" key="1">
    <source>
        <dbReference type="ARBA" id="ARBA00006540"/>
    </source>
</evidence>
<comment type="similarity">
    <text evidence="1">Belongs to the universal ribosomal protein uL3 family.</text>
</comment>
<evidence type="ECO:0000256" key="3">
    <source>
        <dbReference type="ARBA" id="ARBA00022884"/>
    </source>
</evidence>
<evidence type="ECO:0000256" key="6">
    <source>
        <dbReference type="NCBIfam" id="TIGR03625"/>
    </source>
</evidence>
<dbReference type="GO" id="GO:0022625">
    <property type="term" value="C:cytosolic large ribosomal subunit"/>
    <property type="evidence" value="ECO:0007669"/>
    <property type="project" value="TreeGrafter"/>
</dbReference>
<dbReference type="Gene3D" id="2.40.30.10">
    <property type="entry name" value="Translation factors"/>
    <property type="match status" value="1"/>
</dbReference>
<dbReference type="GO" id="GO:0003735">
    <property type="term" value="F:structural constituent of ribosome"/>
    <property type="evidence" value="ECO:0007669"/>
    <property type="project" value="UniProtKB-UniRule"/>
</dbReference>
<accession>A0A1F7J6S4</accession>
<dbReference type="STRING" id="1802067.A2966_04330"/>
<dbReference type="FunFam" id="2.40.30.10:FF:000004">
    <property type="entry name" value="50S ribosomal protein L3"/>
    <property type="match status" value="1"/>
</dbReference>
<dbReference type="EMBL" id="MGAR01000031">
    <property type="protein sequence ID" value="OGK51320.1"/>
    <property type="molecule type" value="Genomic_DNA"/>
</dbReference>
<evidence type="ECO:0000313" key="9">
    <source>
        <dbReference type="Proteomes" id="UP000176480"/>
    </source>
</evidence>
<keyword evidence="4 8" id="KW-0689">Ribosomal protein</keyword>
<dbReference type="SUPFAM" id="SSF50447">
    <property type="entry name" value="Translation proteins"/>
    <property type="match status" value="1"/>
</dbReference>
<feature type="region of interest" description="Disordered" evidence="7">
    <location>
        <begin position="149"/>
        <end position="181"/>
    </location>
</feature>
<dbReference type="InterPro" id="IPR019927">
    <property type="entry name" value="Ribosomal_uL3_bac/org-type"/>
</dbReference>
<proteinExistence type="inferred from homology"/>
<dbReference type="GO" id="GO:0019843">
    <property type="term" value="F:rRNA binding"/>
    <property type="evidence" value="ECO:0007669"/>
    <property type="project" value="UniProtKB-KW"/>
</dbReference>
<evidence type="ECO:0000256" key="4">
    <source>
        <dbReference type="ARBA" id="ARBA00022980"/>
    </source>
</evidence>
<evidence type="ECO:0000256" key="2">
    <source>
        <dbReference type="ARBA" id="ARBA00022730"/>
    </source>
</evidence>
<dbReference type="NCBIfam" id="TIGR03625">
    <property type="entry name" value="L3_bact"/>
    <property type="match status" value="1"/>
</dbReference>
<dbReference type="AlphaFoldDB" id="A0A1F7J6S4"/>
<comment type="caution">
    <text evidence="8">The sequence shown here is derived from an EMBL/GenBank/DDBJ whole genome shotgun (WGS) entry which is preliminary data.</text>
</comment>
<evidence type="ECO:0000256" key="7">
    <source>
        <dbReference type="SAM" id="MobiDB-lite"/>
    </source>
</evidence>
<keyword evidence="5" id="KW-0687">Ribonucleoprotein</keyword>
<organism evidence="8 9">
    <name type="scientific">Candidatus Roizmanbacteria bacterium RIFCSPLOWO2_01_FULL_41_22</name>
    <dbReference type="NCBI Taxonomy" id="1802067"/>
    <lineage>
        <taxon>Bacteria</taxon>
        <taxon>Candidatus Roizmaniibacteriota</taxon>
    </lineage>
</organism>
<dbReference type="Proteomes" id="UP000176480">
    <property type="component" value="Unassembled WGS sequence"/>
</dbReference>
<evidence type="ECO:0000313" key="8">
    <source>
        <dbReference type="EMBL" id="OGK51320.1"/>
    </source>
</evidence>
<reference evidence="8 9" key="1">
    <citation type="journal article" date="2016" name="Nat. Commun.">
        <title>Thousands of microbial genomes shed light on interconnected biogeochemical processes in an aquifer system.</title>
        <authorList>
            <person name="Anantharaman K."/>
            <person name="Brown C.T."/>
            <person name="Hug L.A."/>
            <person name="Sharon I."/>
            <person name="Castelle C.J."/>
            <person name="Probst A.J."/>
            <person name="Thomas B.C."/>
            <person name="Singh A."/>
            <person name="Wilkins M.J."/>
            <person name="Karaoz U."/>
            <person name="Brodie E.L."/>
            <person name="Williams K.H."/>
            <person name="Hubbard S.S."/>
            <person name="Banfield J.F."/>
        </authorList>
    </citation>
    <scope>NUCLEOTIDE SEQUENCE [LARGE SCALE GENOMIC DNA]</scope>
</reference>
<dbReference type="InterPro" id="IPR000597">
    <property type="entry name" value="Ribosomal_uL3"/>
</dbReference>
<evidence type="ECO:0000256" key="5">
    <source>
        <dbReference type="ARBA" id="ARBA00023274"/>
    </source>
</evidence>
<dbReference type="Pfam" id="PF00297">
    <property type="entry name" value="Ribosomal_L3"/>
    <property type="match status" value="1"/>
</dbReference>
<protein>
    <recommendedName>
        <fullName evidence="6">50S ribosomal protein L3</fullName>
    </recommendedName>
</protein>
<dbReference type="GO" id="GO:0006412">
    <property type="term" value="P:translation"/>
    <property type="evidence" value="ECO:0007669"/>
    <property type="project" value="UniProtKB-UniRule"/>
</dbReference>
<dbReference type="Gene3D" id="3.30.160.810">
    <property type="match status" value="1"/>
</dbReference>
<name>A0A1F7J6S4_9BACT</name>
<keyword evidence="3" id="KW-0694">RNA-binding</keyword>
<dbReference type="PANTHER" id="PTHR11229:SF16">
    <property type="entry name" value="LARGE RIBOSOMAL SUBUNIT PROTEIN UL3C"/>
    <property type="match status" value="1"/>
</dbReference>
<dbReference type="InterPro" id="IPR009000">
    <property type="entry name" value="Transl_B-barrel_sf"/>
</dbReference>
<sequence length="228" mass="25048">MTAVVLGEKISQSQMFDEQGQRVPVTSIRTSPCFLVDLRWSRSNNRDYCTFKLGFGQSKRIAKTVQGQLKKAGIETPLRFLKEVRVNSVVTSCSPVEEEGKKGVLIGETKVFIGGELKPSVLFKVGEKVRVTGVSKGKGFQGVVKRHHFAGGPRTHGQSDRERAPGSMGQTTTPGRTYKGKRMAGRMGNERVTVRGLRIMKAEDQSLAVKGLIPGHIHTLVEVVSDKR</sequence>
<dbReference type="PANTHER" id="PTHR11229">
    <property type="entry name" value="50S RIBOSOMAL PROTEIN L3"/>
    <property type="match status" value="1"/>
</dbReference>